<accession>A0A167AI21</accession>
<feature type="transmembrane region" description="Helical" evidence="6">
    <location>
        <begin position="211"/>
        <end position="229"/>
    </location>
</feature>
<evidence type="ECO:0000313" key="8">
    <source>
        <dbReference type="EMBL" id="OAB71048.1"/>
    </source>
</evidence>
<dbReference type="InterPro" id="IPR011701">
    <property type="entry name" value="MFS"/>
</dbReference>
<gene>
    <name evidence="8" type="ORF">PNBC_21040</name>
</gene>
<evidence type="ECO:0000256" key="1">
    <source>
        <dbReference type="ARBA" id="ARBA00004651"/>
    </source>
</evidence>
<name>A0A167AI21_9BACL</name>
<evidence type="ECO:0000256" key="5">
    <source>
        <dbReference type="ARBA" id="ARBA00023136"/>
    </source>
</evidence>
<evidence type="ECO:0000256" key="3">
    <source>
        <dbReference type="ARBA" id="ARBA00022692"/>
    </source>
</evidence>
<comment type="subcellular location">
    <subcellularLocation>
        <location evidence="1">Cell membrane</location>
        <topology evidence="1">Multi-pass membrane protein</topology>
    </subcellularLocation>
</comment>
<feature type="transmembrane region" description="Helical" evidence="6">
    <location>
        <begin position="241"/>
        <end position="264"/>
    </location>
</feature>
<keyword evidence="9" id="KW-1185">Reference proteome</keyword>
<dbReference type="RefSeq" id="WP_068661394.1">
    <property type="nucleotide sequence ID" value="NZ_CP017770.1"/>
</dbReference>
<evidence type="ECO:0000313" key="9">
    <source>
        <dbReference type="Proteomes" id="UP000077134"/>
    </source>
</evidence>
<dbReference type="Proteomes" id="UP000077134">
    <property type="component" value="Unassembled WGS sequence"/>
</dbReference>
<feature type="transmembrane region" description="Helical" evidence="6">
    <location>
        <begin position="30"/>
        <end position="48"/>
    </location>
</feature>
<dbReference type="InterPro" id="IPR036259">
    <property type="entry name" value="MFS_trans_sf"/>
</dbReference>
<dbReference type="Pfam" id="PF07690">
    <property type="entry name" value="MFS_1"/>
    <property type="match status" value="1"/>
</dbReference>
<protein>
    <submittedName>
        <fullName evidence="8">MFS transporter</fullName>
    </submittedName>
</protein>
<feature type="transmembrane region" description="Helical" evidence="6">
    <location>
        <begin position="128"/>
        <end position="151"/>
    </location>
</feature>
<evidence type="ECO:0000256" key="6">
    <source>
        <dbReference type="SAM" id="Phobius"/>
    </source>
</evidence>
<proteinExistence type="predicted"/>
<keyword evidence="5 6" id="KW-0472">Membrane</keyword>
<reference evidence="8 9" key="1">
    <citation type="submission" date="2016-02" db="EMBL/GenBank/DDBJ databases">
        <title>Paenibacillus sp. LPB0068, isolated from Crassostrea gigas.</title>
        <authorList>
            <person name="Shin S.-K."/>
            <person name="Yi H."/>
        </authorList>
    </citation>
    <scope>NUCLEOTIDE SEQUENCE [LARGE SCALE GENOMIC DNA]</scope>
    <source>
        <strain evidence="8 9">LPB0068</strain>
    </source>
</reference>
<dbReference type="KEGG" id="pcx:LPB68_08890"/>
<keyword evidence="3 6" id="KW-0812">Transmembrane</keyword>
<evidence type="ECO:0000259" key="7">
    <source>
        <dbReference type="PROSITE" id="PS50850"/>
    </source>
</evidence>
<dbReference type="PANTHER" id="PTHR23506">
    <property type="entry name" value="GH10249P"/>
    <property type="match status" value="1"/>
</dbReference>
<comment type="caution">
    <text evidence="8">The sequence shown here is derived from an EMBL/GenBank/DDBJ whole genome shotgun (WGS) entry which is preliminary data.</text>
</comment>
<feature type="transmembrane region" description="Helical" evidence="6">
    <location>
        <begin position="93"/>
        <end position="116"/>
    </location>
</feature>
<dbReference type="AlphaFoldDB" id="A0A167AI21"/>
<feature type="transmembrane region" description="Helical" evidence="6">
    <location>
        <begin position="271"/>
        <end position="290"/>
    </location>
</feature>
<feature type="transmembrane region" description="Helical" evidence="6">
    <location>
        <begin position="355"/>
        <end position="374"/>
    </location>
</feature>
<evidence type="ECO:0000256" key="4">
    <source>
        <dbReference type="ARBA" id="ARBA00022989"/>
    </source>
</evidence>
<dbReference type="InterPro" id="IPR020846">
    <property type="entry name" value="MFS_dom"/>
</dbReference>
<dbReference type="OrthoDB" id="2957734at2"/>
<dbReference type="STRING" id="1763538.LPB68_08890"/>
<feature type="transmembrane region" description="Helical" evidence="6">
    <location>
        <begin position="296"/>
        <end position="318"/>
    </location>
</feature>
<feature type="domain" description="Major facilitator superfamily (MFS) profile" evidence="7">
    <location>
        <begin position="3"/>
        <end position="380"/>
    </location>
</feature>
<dbReference type="InterPro" id="IPR050930">
    <property type="entry name" value="MFS_Vesicular_Transporter"/>
</dbReference>
<feature type="transmembrane region" description="Helical" evidence="6">
    <location>
        <begin position="330"/>
        <end position="349"/>
    </location>
</feature>
<dbReference type="SUPFAM" id="SSF103473">
    <property type="entry name" value="MFS general substrate transporter"/>
    <property type="match status" value="1"/>
</dbReference>
<dbReference type="PANTHER" id="PTHR23506:SF23">
    <property type="entry name" value="GH10249P"/>
    <property type="match status" value="1"/>
</dbReference>
<sequence length="394" mass="42446">MKTAFWLYLFLFLAFFDLHAQYPILTPFAISLGAAPVFIGWMVGIYALTHLPGNIIAGKVIDRHGSRRYIIFSLLSAGAILLLQAHVQFPWQLLLLRALSGFVLAFLSPACLALLASLSQDPVTQGKYMSGHGVIHTLASVVSPAAGAFIVAKAGYSLTFQSLGWLLIATGIMAIFSVPSTFKTSKDSTARSGNSIPFGSFAHPRLESVSLRYYILPFSVSCAQGILFFELPLRNTDISGIMSTGLLFSVISVGALLTLSLLFLNRYSPNIRVVIGILLMACCFFSLAAFPQIPIAVSLFVLGSSKGIIFPAMASLFIKLSGGTRLGRVFAFQSIAMSLGSFIGPVTSGQFRDHVSPYFIAFIILMVGLLIIPVSRQNATSLYSPNTHTNPDAV</sequence>
<dbReference type="PROSITE" id="PS50850">
    <property type="entry name" value="MFS"/>
    <property type="match status" value="1"/>
</dbReference>
<feature type="transmembrane region" description="Helical" evidence="6">
    <location>
        <begin position="163"/>
        <end position="182"/>
    </location>
</feature>
<evidence type="ECO:0000256" key="2">
    <source>
        <dbReference type="ARBA" id="ARBA00022448"/>
    </source>
</evidence>
<dbReference type="Gene3D" id="1.20.1250.20">
    <property type="entry name" value="MFS general substrate transporter like domains"/>
    <property type="match status" value="1"/>
</dbReference>
<keyword evidence="2" id="KW-0813">Transport</keyword>
<dbReference type="GO" id="GO:0005886">
    <property type="term" value="C:plasma membrane"/>
    <property type="evidence" value="ECO:0007669"/>
    <property type="project" value="UniProtKB-SubCell"/>
</dbReference>
<organism evidence="8 9">
    <name type="scientific">Paenibacillus crassostreae</name>
    <dbReference type="NCBI Taxonomy" id="1763538"/>
    <lineage>
        <taxon>Bacteria</taxon>
        <taxon>Bacillati</taxon>
        <taxon>Bacillota</taxon>
        <taxon>Bacilli</taxon>
        <taxon>Bacillales</taxon>
        <taxon>Paenibacillaceae</taxon>
        <taxon>Paenibacillus</taxon>
    </lineage>
</organism>
<dbReference type="GO" id="GO:0022857">
    <property type="term" value="F:transmembrane transporter activity"/>
    <property type="evidence" value="ECO:0007669"/>
    <property type="project" value="InterPro"/>
</dbReference>
<feature type="transmembrane region" description="Helical" evidence="6">
    <location>
        <begin position="69"/>
        <end position="87"/>
    </location>
</feature>
<keyword evidence="4 6" id="KW-1133">Transmembrane helix</keyword>
<dbReference type="EMBL" id="LSFN01000044">
    <property type="protein sequence ID" value="OAB71048.1"/>
    <property type="molecule type" value="Genomic_DNA"/>
</dbReference>